<keyword evidence="4" id="KW-0472">Membrane</keyword>
<dbReference type="SUPFAM" id="SSF69318">
    <property type="entry name" value="Integrin alpha N-terminal domain"/>
    <property type="match status" value="2"/>
</dbReference>
<comment type="subcellular location">
    <subcellularLocation>
        <location evidence="1">Membrane</location>
        <topology evidence="1">Single-pass membrane protein</topology>
    </subcellularLocation>
</comment>
<dbReference type="Gene3D" id="2.130.10.10">
    <property type="entry name" value="YVTN repeat-like/Quinoprotein amine dehydrogenase"/>
    <property type="match status" value="2"/>
</dbReference>
<dbReference type="InterPro" id="IPR045232">
    <property type="entry name" value="FAM234"/>
</dbReference>
<dbReference type="InParanoid" id="A0A1H8Z1P7"/>
<dbReference type="STRING" id="478744.SAMN05444359_101132"/>
<dbReference type="PANTHER" id="PTHR21419:SF30">
    <property type="entry name" value="IG-LIKE DOMAIN-CONTAINING PROTEIN"/>
    <property type="match status" value="1"/>
</dbReference>
<gene>
    <name evidence="6" type="ORF">SAMN05444359_101132</name>
</gene>
<dbReference type="GO" id="GO:0016020">
    <property type="term" value="C:membrane"/>
    <property type="evidence" value="ECO:0007669"/>
    <property type="project" value="UniProtKB-SubCell"/>
</dbReference>
<evidence type="ECO:0000313" key="7">
    <source>
        <dbReference type="Proteomes" id="UP000199021"/>
    </source>
</evidence>
<dbReference type="AlphaFoldDB" id="A0A1H8Z1P7"/>
<accession>A0A1H8Z1P7</accession>
<feature type="domain" description="Pyrrolo-quinoline quinone repeat" evidence="5">
    <location>
        <begin position="56"/>
        <end position="116"/>
    </location>
</feature>
<evidence type="ECO:0000259" key="5">
    <source>
        <dbReference type="Pfam" id="PF13360"/>
    </source>
</evidence>
<keyword evidence="2" id="KW-0812">Transmembrane</keyword>
<evidence type="ECO:0000256" key="1">
    <source>
        <dbReference type="ARBA" id="ARBA00004167"/>
    </source>
</evidence>
<keyword evidence="3" id="KW-1133">Transmembrane helix</keyword>
<evidence type="ECO:0000256" key="4">
    <source>
        <dbReference type="ARBA" id="ARBA00023136"/>
    </source>
</evidence>
<dbReference type="InterPro" id="IPR002372">
    <property type="entry name" value="PQQ_rpt_dom"/>
</dbReference>
<evidence type="ECO:0000256" key="2">
    <source>
        <dbReference type="ARBA" id="ARBA00022692"/>
    </source>
</evidence>
<organism evidence="6 7">
    <name type="scientific">Neolewinella agarilytica</name>
    <dbReference type="NCBI Taxonomy" id="478744"/>
    <lineage>
        <taxon>Bacteria</taxon>
        <taxon>Pseudomonadati</taxon>
        <taxon>Bacteroidota</taxon>
        <taxon>Saprospiria</taxon>
        <taxon>Saprospirales</taxon>
        <taxon>Lewinellaceae</taxon>
        <taxon>Neolewinella</taxon>
    </lineage>
</organism>
<evidence type="ECO:0000256" key="3">
    <source>
        <dbReference type="ARBA" id="ARBA00022989"/>
    </source>
</evidence>
<dbReference type="InterPro" id="IPR028994">
    <property type="entry name" value="Integrin_alpha_N"/>
</dbReference>
<keyword evidence="7" id="KW-1185">Reference proteome</keyword>
<name>A0A1H8Z1P7_9BACT</name>
<evidence type="ECO:0000313" key="6">
    <source>
        <dbReference type="EMBL" id="SEP58262.1"/>
    </source>
</evidence>
<dbReference type="InterPro" id="IPR015943">
    <property type="entry name" value="WD40/YVTN_repeat-like_dom_sf"/>
</dbReference>
<dbReference type="Pfam" id="PF13360">
    <property type="entry name" value="PQQ_2"/>
    <property type="match status" value="1"/>
</dbReference>
<dbReference type="Proteomes" id="UP000199021">
    <property type="component" value="Unassembled WGS sequence"/>
</dbReference>
<dbReference type="EMBL" id="FOFB01000001">
    <property type="protein sequence ID" value="SEP58262.1"/>
    <property type="molecule type" value="Genomic_DNA"/>
</dbReference>
<sequence length="480" mass="51361">MALLFTGCAFEGDQWVADFKGVGSSSSPGAADLNGDGILDIVIGGSGTEFKSIEHAVMAIDGATGATLWTVGGHNQMVGSPTFKDINEDGTDDVVIGGRSGMLFALEGTTGEKLWEFLPYQPTNRYVDDTTILNFFNLQWTPDQNDDGFPDLLAPYGGFVKAKPGDPNRPAGYLLLISGKNGATIAKARVPDGRETYLSPLLYDFGQGLEVIFGTGGEDLPGSLYRAPLSAVKKEDLSMATNLLSGGSKGFIAPPILAKVTEDDIPEIIVCTVDGRMVCLDGQSNSVLWSASPGGDFDTYVMPAPGHFTGEDDILDFFASYGKGAWPNTDYTLHTLVDGKTGQIVFTDTLGTFQYASPIVADFTKDGKHDVMLSINYLSTHDVIGDPTDFYNNGLYIYTGGQGAPRQAFDAPLGSNLGSTPLITDLDGDGKIDMVTAYMSDPQNFYSFKNLKVERREINRSADGIFWGNYMGPDGKATVE</sequence>
<protein>
    <submittedName>
        <fullName evidence="6">PQQ-like domain-containing protein</fullName>
    </submittedName>
</protein>
<proteinExistence type="predicted"/>
<reference evidence="7" key="1">
    <citation type="submission" date="2016-10" db="EMBL/GenBank/DDBJ databases">
        <authorList>
            <person name="Varghese N."/>
            <person name="Submissions S."/>
        </authorList>
    </citation>
    <scope>NUCLEOTIDE SEQUENCE [LARGE SCALE GENOMIC DNA]</scope>
    <source>
        <strain evidence="7">DSM 24740</strain>
    </source>
</reference>
<dbReference type="PANTHER" id="PTHR21419">
    <property type="match status" value="1"/>
</dbReference>